<name>A0A381XID7_9ZZZZ</name>
<protein>
    <submittedName>
        <fullName evidence="2">Uncharacterized protein</fullName>
    </submittedName>
</protein>
<reference evidence="2" key="1">
    <citation type="submission" date="2018-05" db="EMBL/GenBank/DDBJ databases">
        <authorList>
            <person name="Lanie J.A."/>
            <person name="Ng W.-L."/>
            <person name="Kazmierczak K.M."/>
            <person name="Andrzejewski T.M."/>
            <person name="Davidsen T.M."/>
            <person name="Wayne K.J."/>
            <person name="Tettelin H."/>
            <person name="Glass J.I."/>
            <person name="Rusch D."/>
            <person name="Podicherti R."/>
            <person name="Tsui H.-C.T."/>
            <person name="Winkler M.E."/>
        </authorList>
    </citation>
    <scope>NUCLEOTIDE SEQUENCE</scope>
</reference>
<evidence type="ECO:0000313" key="2">
    <source>
        <dbReference type="EMBL" id="SVA64350.1"/>
    </source>
</evidence>
<gene>
    <name evidence="2" type="ORF">METZ01_LOCUS117204</name>
</gene>
<keyword evidence="1" id="KW-0812">Transmembrane</keyword>
<feature type="transmembrane region" description="Helical" evidence="1">
    <location>
        <begin position="12"/>
        <end position="30"/>
    </location>
</feature>
<organism evidence="2">
    <name type="scientific">marine metagenome</name>
    <dbReference type="NCBI Taxonomy" id="408172"/>
    <lineage>
        <taxon>unclassified sequences</taxon>
        <taxon>metagenomes</taxon>
        <taxon>ecological metagenomes</taxon>
    </lineage>
</organism>
<keyword evidence="1" id="KW-1133">Transmembrane helix</keyword>
<dbReference type="AlphaFoldDB" id="A0A381XID7"/>
<proteinExistence type="predicted"/>
<feature type="non-terminal residue" evidence="2">
    <location>
        <position position="56"/>
    </location>
</feature>
<sequence length="56" mass="6844">MIEKKIFFEKKFILFLIICFIALFLRIYQINFEDYWFDEQASFWVGLKMGVILGNI</sequence>
<evidence type="ECO:0000256" key="1">
    <source>
        <dbReference type="SAM" id="Phobius"/>
    </source>
</evidence>
<accession>A0A381XID7</accession>
<dbReference type="EMBL" id="UINC01015245">
    <property type="protein sequence ID" value="SVA64350.1"/>
    <property type="molecule type" value="Genomic_DNA"/>
</dbReference>
<keyword evidence="1" id="KW-0472">Membrane</keyword>